<proteinExistence type="predicted"/>
<dbReference type="AlphaFoldDB" id="A0A117REV3"/>
<dbReference type="EMBL" id="LMWW01000008">
    <property type="protein sequence ID" value="KUN86936.1"/>
    <property type="molecule type" value="Genomic_DNA"/>
</dbReference>
<evidence type="ECO:0000313" key="1">
    <source>
        <dbReference type="EMBL" id="KUN86936.1"/>
    </source>
</evidence>
<protein>
    <submittedName>
        <fullName evidence="1">Uncharacterized protein</fullName>
    </submittedName>
</protein>
<gene>
    <name evidence="1" type="ORF">AQJ64_06485</name>
</gene>
<sequence length="59" mass="6352">MCEGSALAVDLAAHGLVFTRGTPPRTEGCRTVGRGLMTVTHDLYRNVREVIAVPQLVSE</sequence>
<dbReference type="AntiFam" id="ANF00027">
    <property type="entry name" value="Antisense to SAM riboswitch"/>
</dbReference>
<keyword evidence="2" id="KW-1185">Reference proteome</keyword>
<evidence type="ECO:0000313" key="2">
    <source>
        <dbReference type="Proteomes" id="UP000052982"/>
    </source>
</evidence>
<name>A0A117REV3_9ACTN</name>
<dbReference type="Proteomes" id="UP000052982">
    <property type="component" value="Unassembled WGS sequence"/>
</dbReference>
<reference evidence="1 2" key="1">
    <citation type="submission" date="2015-10" db="EMBL/GenBank/DDBJ databases">
        <title>Draft genome sequence of Streptomyces griseoruber DSM 40281, type strain for the species Streptomyces griseoruber.</title>
        <authorList>
            <person name="Ruckert C."/>
            <person name="Winkler A."/>
            <person name="Kalinowski J."/>
            <person name="Kampfer P."/>
            <person name="Glaeser S."/>
        </authorList>
    </citation>
    <scope>NUCLEOTIDE SEQUENCE [LARGE SCALE GENOMIC DNA]</scope>
    <source>
        <strain evidence="1 2">DSM 40281</strain>
    </source>
</reference>
<accession>A0A117REV3</accession>
<organism evidence="1 2">
    <name type="scientific">Streptomyces griseoruber</name>
    <dbReference type="NCBI Taxonomy" id="1943"/>
    <lineage>
        <taxon>Bacteria</taxon>
        <taxon>Bacillati</taxon>
        <taxon>Actinomycetota</taxon>
        <taxon>Actinomycetes</taxon>
        <taxon>Kitasatosporales</taxon>
        <taxon>Streptomycetaceae</taxon>
        <taxon>Streptomyces</taxon>
    </lineage>
</organism>
<comment type="caution">
    <text evidence="1">The sequence shown here is derived from an EMBL/GenBank/DDBJ whole genome shotgun (WGS) entry which is preliminary data.</text>
</comment>